<sequence>MASQASRKRLHDLVEDVLFVILIECDVAGVLALSETSRFFHHLAFTNTVWHSLVTELVQRGFIDHRSDDEDLKDLSTEQLISIVKRILHGPKAWADKPSNAYSEALRRSLNLFRKLVQKPAVEAAAPLGEAKRIVLHPEIAQGPAMSPFADKWNMSKLLPGGKYVLFLNSARLECWSVFEDRLVWTHRPSMDLAWVHDFEVEMIECDLAVILTCQRIDPGKLFVEISTSKPGSPIWSSSVGSRTITLSMTLHTSIALCVVTLLQCTCVVGCKCFSSTGGLAPVFWSQWTTSKTLR</sequence>
<accession>A0AAD7F7A6</accession>
<dbReference type="Proteomes" id="UP001218218">
    <property type="component" value="Unassembled WGS sequence"/>
</dbReference>
<gene>
    <name evidence="1" type="ORF">DFH08DRAFT_35660</name>
</gene>
<proteinExistence type="predicted"/>
<dbReference type="EMBL" id="JARIHO010000001">
    <property type="protein sequence ID" value="KAJ7368906.1"/>
    <property type="molecule type" value="Genomic_DNA"/>
</dbReference>
<evidence type="ECO:0008006" key="3">
    <source>
        <dbReference type="Google" id="ProtNLM"/>
    </source>
</evidence>
<protein>
    <recommendedName>
        <fullName evidence="3">F-box domain-containing protein</fullName>
    </recommendedName>
</protein>
<keyword evidence="2" id="KW-1185">Reference proteome</keyword>
<dbReference type="AlphaFoldDB" id="A0AAD7F7A6"/>
<name>A0AAD7F7A6_9AGAR</name>
<dbReference type="SUPFAM" id="SSF81383">
    <property type="entry name" value="F-box domain"/>
    <property type="match status" value="1"/>
</dbReference>
<dbReference type="InterPro" id="IPR036047">
    <property type="entry name" value="F-box-like_dom_sf"/>
</dbReference>
<evidence type="ECO:0000313" key="2">
    <source>
        <dbReference type="Proteomes" id="UP001218218"/>
    </source>
</evidence>
<comment type="caution">
    <text evidence="1">The sequence shown here is derived from an EMBL/GenBank/DDBJ whole genome shotgun (WGS) entry which is preliminary data.</text>
</comment>
<organism evidence="1 2">
    <name type="scientific">Mycena albidolilacea</name>
    <dbReference type="NCBI Taxonomy" id="1033008"/>
    <lineage>
        <taxon>Eukaryota</taxon>
        <taxon>Fungi</taxon>
        <taxon>Dikarya</taxon>
        <taxon>Basidiomycota</taxon>
        <taxon>Agaricomycotina</taxon>
        <taxon>Agaricomycetes</taxon>
        <taxon>Agaricomycetidae</taxon>
        <taxon>Agaricales</taxon>
        <taxon>Marasmiineae</taxon>
        <taxon>Mycenaceae</taxon>
        <taxon>Mycena</taxon>
    </lineage>
</organism>
<evidence type="ECO:0000313" key="1">
    <source>
        <dbReference type="EMBL" id="KAJ7368906.1"/>
    </source>
</evidence>
<reference evidence="1" key="1">
    <citation type="submission" date="2023-03" db="EMBL/GenBank/DDBJ databases">
        <title>Massive genome expansion in bonnet fungi (Mycena s.s.) driven by repeated elements and novel gene families across ecological guilds.</title>
        <authorList>
            <consortium name="Lawrence Berkeley National Laboratory"/>
            <person name="Harder C.B."/>
            <person name="Miyauchi S."/>
            <person name="Viragh M."/>
            <person name="Kuo A."/>
            <person name="Thoen E."/>
            <person name="Andreopoulos B."/>
            <person name="Lu D."/>
            <person name="Skrede I."/>
            <person name="Drula E."/>
            <person name="Henrissat B."/>
            <person name="Morin E."/>
            <person name="Kohler A."/>
            <person name="Barry K."/>
            <person name="LaButti K."/>
            <person name="Morin E."/>
            <person name="Salamov A."/>
            <person name="Lipzen A."/>
            <person name="Mereny Z."/>
            <person name="Hegedus B."/>
            <person name="Baldrian P."/>
            <person name="Stursova M."/>
            <person name="Weitz H."/>
            <person name="Taylor A."/>
            <person name="Grigoriev I.V."/>
            <person name="Nagy L.G."/>
            <person name="Martin F."/>
            <person name="Kauserud H."/>
        </authorList>
    </citation>
    <scope>NUCLEOTIDE SEQUENCE</scope>
    <source>
        <strain evidence="1">CBHHK002</strain>
    </source>
</reference>